<protein>
    <submittedName>
        <fullName evidence="2">RimJ/RimL family protein N-acetyltransferase</fullName>
    </submittedName>
</protein>
<dbReference type="PANTHER" id="PTHR43441:SF3">
    <property type="entry name" value="ACETYLTRANSFERASE"/>
    <property type="match status" value="1"/>
</dbReference>
<comment type="caution">
    <text evidence="2">The sequence shown here is derived from an EMBL/GenBank/DDBJ whole genome shotgun (WGS) entry which is preliminary data.</text>
</comment>
<evidence type="ECO:0000313" key="2">
    <source>
        <dbReference type="EMBL" id="MBM7635171.1"/>
    </source>
</evidence>
<dbReference type="PROSITE" id="PS51186">
    <property type="entry name" value="GNAT"/>
    <property type="match status" value="1"/>
</dbReference>
<dbReference type="InterPro" id="IPR051908">
    <property type="entry name" value="Ribosomal_N-acetyltransferase"/>
</dbReference>
<evidence type="ECO:0000259" key="1">
    <source>
        <dbReference type="PROSITE" id="PS51186"/>
    </source>
</evidence>
<dbReference type="Proteomes" id="UP000741863">
    <property type="component" value="Unassembled WGS sequence"/>
</dbReference>
<evidence type="ECO:0000313" key="3">
    <source>
        <dbReference type="Proteomes" id="UP000741863"/>
    </source>
</evidence>
<reference evidence="2 3" key="1">
    <citation type="submission" date="2021-01" db="EMBL/GenBank/DDBJ databases">
        <title>Genomic Encyclopedia of Type Strains, Phase IV (KMG-IV): sequencing the most valuable type-strain genomes for metagenomic binning, comparative biology and taxonomic classification.</title>
        <authorList>
            <person name="Goeker M."/>
        </authorList>
    </citation>
    <scope>NUCLEOTIDE SEQUENCE [LARGE SCALE GENOMIC DNA]</scope>
    <source>
        <strain evidence="2 3">DSM 25540</strain>
    </source>
</reference>
<dbReference type="InterPro" id="IPR016181">
    <property type="entry name" value="Acyl_CoA_acyltransferase"/>
</dbReference>
<organism evidence="2 3">
    <name type="scientific">Geomicrobium sediminis</name>
    <dbReference type="NCBI Taxonomy" id="1347788"/>
    <lineage>
        <taxon>Bacteria</taxon>
        <taxon>Bacillati</taxon>
        <taxon>Bacillota</taxon>
        <taxon>Bacilli</taxon>
        <taxon>Bacillales</taxon>
        <taxon>Geomicrobium</taxon>
    </lineage>
</organism>
<dbReference type="EMBL" id="JAFBEC010000028">
    <property type="protein sequence ID" value="MBM7635171.1"/>
    <property type="molecule type" value="Genomic_DNA"/>
</dbReference>
<accession>A0ABS2PIJ8</accession>
<proteinExistence type="predicted"/>
<name>A0ABS2PIJ8_9BACL</name>
<dbReference type="Gene3D" id="3.40.630.30">
    <property type="match status" value="1"/>
</dbReference>
<sequence length="191" mass="22632">MKPIMIDFPDEMYTERLYIRAPRFGDGEVVYEALKHSHEALKPWMPFAQEVPIMEKVEEEVRQAHVRFLTREDLRLHIFHRESGQFVGSTGLHRINWNVRRFEIGYWVDQRHERQGYITEAVQGITTFAFQELKANRIEIRCDELNRKSRAVPERLGFTLEGILQNDDVALHQTDELRNTCIYAKVSKDTE</sequence>
<dbReference type="RefSeq" id="WP_204699877.1">
    <property type="nucleotide sequence ID" value="NZ_JAFBEC010000028.1"/>
</dbReference>
<dbReference type="PANTHER" id="PTHR43441">
    <property type="entry name" value="RIBOSOMAL-PROTEIN-SERINE ACETYLTRANSFERASE"/>
    <property type="match status" value="1"/>
</dbReference>
<dbReference type="SUPFAM" id="SSF55729">
    <property type="entry name" value="Acyl-CoA N-acyltransferases (Nat)"/>
    <property type="match status" value="1"/>
</dbReference>
<dbReference type="InterPro" id="IPR000182">
    <property type="entry name" value="GNAT_dom"/>
</dbReference>
<feature type="domain" description="N-acetyltransferase" evidence="1">
    <location>
        <begin position="29"/>
        <end position="176"/>
    </location>
</feature>
<gene>
    <name evidence="2" type="ORF">JOD17_004320</name>
</gene>
<dbReference type="Pfam" id="PF13302">
    <property type="entry name" value="Acetyltransf_3"/>
    <property type="match status" value="1"/>
</dbReference>
<keyword evidence="3" id="KW-1185">Reference proteome</keyword>